<dbReference type="GO" id="GO:0016757">
    <property type="term" value="F:glycosyltransferase activity"/>
    <property type="evidence" value="ECO:0007669"/>
    <property type="project" value="UniProtKB-KW"/>
</dbReference>
<dbReference type="SUPFAM" id="SSF53756">
    <property type="entry name" value="UDP-Glycosyltransferase/glycogen phosphorylase"/>
    <property type="match status" value="1"/>
</dbReference>
<proteinExistence type="predicted"/>
<reference evidence="3 4" key="1">
    <citation type="journal article" date="2015" name="Nature">
        <title>rRNA introns, odd ribosomes, and small enigmatic genomes across a large radiation of phyla.</title>
        <authorList>
            <person name="Brown C.T."/>
            <person name="Hug L.A."/>
            <person name="Thomas B.C."/>
            <person name="Sharon I."/>
            <person name="Castelle C.J."/>
            <person name="Singh A."/>
            <person name="Wilkins M.J."/>
            <person name="Williams K.H."/>
            <person name="Banfield J.F."/>
        </authorList>
    </citation>
    <scope>NUCLEOTIDE SEQUENCE [LARGE SCALE GENOMIC DNA]</scope>
</reference>
<dbReference type="Pfam" id="PF13692">
    <property type="entry name" value="Glyco_trans_1_4"/>
    <property type="match status" value="1"/>
</dbReference>
<keyword evidence="1" id="KW-0328">Glycosyltransferase</keyword>
<name>A0A0G0B3M8_9BACT</name>
<gene>
    <name evidence="3" type="ORF">UR61_C0058G0004</name>
</gene>
<dbReference type="Proteomes" id="UP000033866">
    <property type="component" value="Unassembled WGS sequence"/>
</dbReference>
<dbReference type="PANTHER" id="PTHR12526:SF629">
    <property type="entry name" value="TEICHURONIC ACID BIOSYNTHESIS GLYCOSYLTRANSFERASE TUAH-RELATED"/>
    <property type="match status" value="1"/>
</dbReference>
<evidence type="ECO:0000313" key="3">
    <source>
        <dbReference type="EMBL" id="KKP63949.1"/>
    </source>
</evidence>
<organism evidence="3 4">
    <name type="scientific">candidate division WS6 bacterium GW2011_GWE1_34_7</name>
    <dbReference type="NCBI Taxonomy" id="1619093"/>
    <lineage>
        <taxon>Bacteria</taxon>
        <taxon>Candidatus Dojkabacteria</taxon>
    </lineage>
</organism>
<protein>
    <submittedName>
        <fullName evidence="3">Uncharacterized protein</fullName>
    </submittedName>
</protein>
<keyword evidence="2" id="KW-0808">Transferase</keyword>
<accession>A0A0G0B3M8</accession>
<evidence type="ECO:0000313" key="4">
    <source>
        <dbReference type="Proteomes" id="UP000033866"/>
    </source>
</evidence>
<evidence type="ECO:0000256" key="2">
    <source>
        <dbReference type="ARBA" id="ARBA00022679"/>
    </source>
</evidence>
<dbReference type="PANTHER" id="PTHR12526">
    <property type="entry name" value="GLYCOSYLTRANSFERASE"/>
    <property type="match status" value="1"/>
</dbReference>
<evidence type="ECO:0000256" key="1">
    <source>
        <dbReference type="ARBA" id="ARBA00022676"/>
    </source>
</evidence>
<dbReference type="AlphaFoldDB" id="A0A0G0B3M8"/>
<comment type="caution">
    <text evidence="3">The sequence shown here is derived from an EMBL/GenBank/DDBJ whole genome shotgun (WGS) entry which is preliminary data.</text>
</comment>
<dbReference type="EMBL" id="LBPV01000058">
    <property type="protein sequence ID" value="KKP63949.1"/>
    <property type="molecule type" value="Genomic_DNA"/>
</dbReference>
<sequence>MINIDVKIIIATHTYATGPAHDIRDYLNEHKIKNLLFINHPLFFDEKINGSGYKVYKGGVLIKKRTSKITTQNVVSYFDQTIKTLLWVIINGRKWDLFIGSNNLNAFAGVILKKIGIVKKTVYYTIDYDPQRFESKLLNRMYHCIDRFCVKYSDVTWNLSPRMMGARKKYFNLTGGNQITVPIGIWYDKTPRKKISDVDKNTLVFMGHILEKSGVQNVIKAIPEIIKKVPKFKFLVMGGGKYLTELIDLSKKLLVEKHVEFTGYIKNHKYIEERLSRCTLAIAMYKKVEINGKINCTYFADPGKIKSYLAAGLPILITDVPHNAKDIVKQGCGKIITNTPSSIAEAVISMISDEKIAQYKINAIKYAKKFDWNKILDKYLGEEL</sequence>
<dbReference type="Gene3D" id="3.40.50.2000">
    <property type="entry name" value="Glycogen Phosphorylase B"/>
    <property type="match status" value="2"/>
</dbReference>